<keyword evidence="1" id="KW-1133">Transmembrane helix</keyword>
<keyword evidence="1" id="KW-0472">Membrane</keyword>
<feature type="transmembrane region" description="Helical" evidence="1">
    <location>
        <begin position="12"/>
        <end position="34"/>
    </location>
</feature>
<name>A0A941EYK0_9ACTN</name>
<gene>
    <name evidence="2" type="ORF">KDL01_29385</name>
</gene>
<protein>
    <recommendedName>
        <fullName evidence="4">PH domain-containing protein</fullName>
    </recommendedName>
</protein>
<keyword evidence="3" id="KW-1185">Reference proteome</keyword>
<comment type="caution">
    <text evidence="2">The sequence shown here is derived from an EMBL/GenBank/DDBJ whole genome shotgun (WGS) entry which is preliminary data.</text>
</comment>
<evidence type="ECO:0000256" key="1">
    <source>
        <dbReference type="SAM" id="Phobius"/>
    </source>
</evidence>
<dbReference type="RefSeq" id="WP_212531897.1">
    <property type="nucleotide sequence ID" value="NZ_JAGSOG010000203.1"/>
</dbReference>
<sequence length="132" mass="14113">MDDITFRVRQRKGLLIGAAACAVFGIGAIVTVATGARYSGYGLVIVWGFSCLLVSPFFGLLAFGHTTLAADRLSSRTLVRSRSCRWDEIDRIDTRVVQGRGTSVAQIIAIRAAGRPIKLSVPNGNDPDFAAS</sequence>
<evidence type="ECO:0000313" key="2">
    <source>
        <dbReference type="EMBL" id="MBR7837429.1"/>
    </source>
</evidence>
<evidence type="ECO:0008006" key="4">
    <source>
        <dbReference type="Google" id="ProtNLM"/>
    </source>
</evidence>
<proteinExistence type="predicted"/>
<feature type="transmembrane region" description="Helical" evidence="1">
    <location>
        <begin position="40"/>
        <end position="63"/>
    </location>
</feature>
<dbReference type="EMBL" id="JAGSOG010000203">
    <property type="protein sequence ID" value="MBR7837429.1"/>
    <property type="molecule type" value="Genomic_DNA"/>
</dbReference>
<organism evidence="2 3">
    <name type="scientific">Actinospica durhamensis</name>
    <dbReference type="NCBI Taxonomy" id="1508375"/>
    <lineage>
        <taxon>Bacteria</taxon>
        <taxon>Bacillati</taxon>
        <taxon>Actinomycetota</taxon>
        <taxon>Actinomycetes</taxon>
        <taxon>Catenulisporales</taxon>
        <taxon>Actinospicaceae</taxon>
        <taxon>Actinospica</taxon>
    </lineage>
</organism>
<dbReference type="AlphaFoldDB" id="A0A941EYK0"/>
<dbReference type="Proteomes" id="UP000675781">
    <property type="component" value="Unassembled WGS sequence"/>
</dbReference>
<keyword evidence="1" id="KW-0812">Transmembrane</keyword>
<accession>A0A941EYK0</accession>
<evidence type="ECO:0000313" key="3">
    <source>
        <dbReference type="Proteomes" id="UP000675781"/>
    </source>
</evidence>
<reference evidence="2" key="1">
    <citation type="submission" date="2021-04" db="EMBL/GenBank/DDBJ databases">
        <title>Genome based classification of Actinospica acidithermotolerans sp. nov., an actinobacterium isolated from an Indonesian hot spring.</title>
        <authorList>
            <person name="Kusuma A.B."/>
            <person name="Putra K.E."/>
            <person name="Nafisah S."/>
            <person name="Loh J."/>
            <person name="Nouioui I."/>
            <person name="Goodfellow M."/>
        </authorList>
    </citation>
    <scope>NUCLEOTIDE SEQUENCE</scope>
    <source>
        <strain evidence="2">CSCA 57</strain>
    </source>
</reference>